<accession>A0A1I0MBP4</accession>
<dbReference type="EMBL" id="FOIS01000001">
    <property type="protein sequence ID" value="SEV85712.1"/>
    <property type="molecule type" value="Genomic_DNA"/>
</dbReference>
<evidence type="ECO:0000313" key="1">
    <source>
        <dbReference type="EMBL" id="SEV85712.1"/>
    </source>
</evidence>
<reference evidence="2" key="1">
    <citation type="submission" date="2016-10" db="EMBL/GenBank/DDBJ databases">
        <authorList>
            <person name="Varghese N."/>
        </authorList>
    </citation>
    <scope>NUCLEOTIDE SEQUENCE [LARGE SCALE GENOMIC DNA]</scope>
    <source>
        <strain evidence="2">CGMCC 1.12284</strain>
    </source>
</reference>
<protein>
    <submittedName>
        <fullName evidence="1">Uncharacterized protein</fullName>
    </submittedName>
</protein>
<dbReference type="RefSeq" id="WP_173424879.1">
    <property type="nucleotide sequence ID" value="NZ_FOIS01000001.1"/>
</dbReference>
<proteinExistence type="predicted"/>
<organism evidence="1 2">
    <name type="scientific">Natrinema salifodinae</name>
    <dbReference type="NCBI Taxonomy" id="1202768"/>
    <lineage>
        <taxon>Archaea</taxon>
        <taxon>Methanobacteriati</taxon>
        <taxon>Methanobacteriota</taxon>
        <taxon>Stenosarchaea group</taxon>
        <taxon>Halobacteria</taxon>
        <taxon>Halobacteriales</taxon>
        <taxon>Natrialbaceae</taxon>
        <taxon>Natrinema</taxon>
    </lineage>
</organism>
<dbReference type="OrthoDB" id="159847at2157"/>
<keyword evidence="2" id="KW-1185">Reference proteome</keyword>
<evidence type="ECO:0000313" key="2">
    <source>
        <dbReference type="Proteomes" id="UP000183275"/>
    </source>
</evidence>
<name>A0A1I0MBP4_9EURY</name>
<dbReference type="Proteomes" id="UP000183275">
    <property type="component" value="Unassembled WGS sequence"/>
</dbReference>
<gene>
    <name evidence="1" type="ORF">SAMN05216285_0756</name>
</gene>
<sequence length="50" mass="5724">MPVWLECDNCGYEHTIPERPDDPDGGTRCPECGERPYTVRRAGIVWHPDP</sequence>
<dbReference type="eggNOG" id="arCOG11476">
    <property type="taxonomic scope" value="Archaea"/>
</dbReference>
<dbReference type="STRING" id="1202768.SAMN05216285_0756"/>
<dbReference type="AlphaFoldDB" id="A0A1I0MBP4"/>